<dbReference type="AlphaFoldDB" id="A0A8H6H9P5"/>
<protein>
    <recommendedName>
        <fullName evidence="5">MYND-type domain-containing protein</fullName>
    </recommendedName>
</protein>
<evidence type="ECO:0000313" key="7">
    <source>
        <dbReference type="Proteomes" id="UP000521943"/>
    </source>
</evidence>
<dbReference type="OrthoDB" id="2998255at2759"/>
<name>A0A8H6H9P5_9AGAR</name>
<accession>A0A8H6H9P5</accession>
<keyword evidence="1" id="KW-0479">Metal-binding</keyword>
<sequence length="450" mass="50436">MERYPELGADLEQFGKICGDIQLCQILLKGSKTPPISIEVAIDTIVKILEDPTGPLACGLKLNSAVQKLWVELAARLQVDIDSQGVKNLETKAKRLVESYPEVIRATVKFVTKKRTPAEHTSMMDGLSVCRCDYSNPLEYAKMHDSFHRGSRDLLPGKWSFVYSAIGSLTGMMTLSLNGLTRGRYRKAKPGIPARNQAWPQDRDDLLPYGFADSVDGLDLWADHQYYGYLILNFAGAIVHCEPAFTGEIMSRGPNFTLGVHRQAQHLTTILDKYDIAMQFPARLQESNEAWFSEPLTYIFGFTSSLKLGGVDRYKKMLVTGGKALLRPVLVRALVTLSLPNTQSRYMEQFSYVNSLLAYINERPQDALWSVTTLQAPINEYFYILRNACLGGCMNIGCRTPDAEPKKCANCEMIKYCGKKCQAEAWNHPTHPHKGLCRKIKSLKEQLGPP</sequence>
<evidence type="ECO:0000256" key="3">
    <source>
        <dbReference type="ARBA" id="ARBA00022833"/>
    </source>
</evidence>
<evidence type="ECO:0000259" key="5">
    <source>
        <dbReference type="PROSITE" id="PS50865"/>
    </source>
</evidence>
<proteinExistence type="predicted"/>
<keyword evidence="7" id="KW-1185">Reference proteome</keyword>
<dbReference type="InterPro" id="IPR002893">
    <property type="entry name" value="Znf_MYND"/>
</dbReference>
<evidence type="ECO:0000256" key="4">
    <source>
        <dbReference type="PROSITE-ProRule" id="PRU00134"/>
    </source>
</evidence>
<evidence type="ECO:0000313" key="6">
    <source>
        <dbReference type="EMBL" id="KAF6743040.1"/>
    </source>
</evidence>
<dbReference type="Gene3D" id="6.10.140.2220">
    <property type="match status" value="1"/>
</dbReference>
<feature type="domain" description="MYND-type" evidence="5">
    <location>
        <begin position="393"/>
        <end position="437"/>
    </location>
</feature>
<dbReference type="PROSITE" id="PS50865">
    <property type="entry name" value="ZF_MYND_2"/>
    <property type="match status" value="1"/>
</dbReference>
<gene>
    <name evidence="6" type="ORF">DFP72DRAFT_152118</name>
</gene>
<evidence type="ECO:0000256" key="2">
    <source>
        <dbReference type="ARBA" id="ARBA00022771"/>
    </source>
</evidence>
<keyword evidence="2 4" id="KW-0863">Zinc-finger</keyword>
<evidence type="ECO:0000256" key="1">
    <source>
        <dbReference type="ARBA" id="ARBA00022723"/>
    </source>
</evidence>
<organism evidence="6 7">
    <name type="scientific">Ephemerocybe angulata</name>
    <dbReference type="NCBI Taxonomy" id="980116"/>
    <lineage>
        <taxon>Eukaryota</taxon>
        <taxon>Fungi</taxon>
        <taxon>Dikarya</taxon>
        <taxon>Basidiomycota</taxon>
        <taxon>Agaricomycotina</taxon>
        <taxon>Agaricomycetes</taxon>
        <taxon>Agaricomycetidae</taxon>
        <taxon>Agaricales</taxon>
        <taxon>Agaricineae</taxon>
        <taxon>Psathyrellaceae</taxon>
        <taxon>Ephemerocybe</taxon>
    </lineage>
</organism>
<dbReference type="GO" id="GO:0008270">
    <property type="term" value="F:zinc ion binding"/>
    <property type="evidence" value="ECO:0007669"/>
    <property type="project" value="UniProtKB-KW"/>
</dbReference>
<dbReference type="SUPFAM" id="SSF144232">
    <property type="entry name" value="HIT/MYND zinc finger-like"/>
    <property type="match status" value="1"/>
</dbReference>
<keyword evidence="3" id="KW-0862">Zinc</keyword>
<dbReference type="Pfam" id="PF01753">
    <property type="entry name" value="zf-MYND"/>
    <property type="match status" value="1"/>
</dbReference>
<comment type="caution">
    <text evidence="6">The sequence shown here is derived from an EMBL/GenBank/DDBJ whole genome shotgun (WGS) entry which is preliminary data.</text>
</comment>
<dbReference type="Proteomes" id="UP000521943">
    <property type="component" value="Unassembled WGS sequence"/>
</dbReference>
<dbReference type="EMBL" id="JACGCI010000160">
    <property type="protein sequence ID" value="KAF6743040.1"/>
    <property type="molecule type" value="Genomic_DNA"/>
</dbReference>
<reference evidence="6 7" key="1">
    <citation type="submission" date="2020-07" db="EMBL/GenBank/DDBJ databases">
        <title>Comparative genomics of pyrophilous fungi reveals a link between fire events and developmental genes.</title>
        <authorList>
            <consortium name="DOE Joint Genome Institute"/>
            <person name="Steindorff A.S."/>
            <person name="Carver A."/>
            <person name="Calhoun S."/>
            <person name="Stillman K."/>
            <person name="Liu H."/>
            <person name="Lipzen A."/>
            <person name="Pangilinan J."/>
            <person name="Labutti K."/>
            <person name="Bruns T.D."/>
            <person name="Grigoriev I.V."/>
        </authorList>
    </citation>
    <scope>NUCLEOTIDE SEQUENCE [LARGE SCALE GENOMIC DNA]</scope>
    <source>
        <strain evidence="6 7">CBS 144469</strain>
    </source>
</reference>